<evidence type="ECO:0000259" key="1">
    <source>
        <dbReference type="Pfam" id="PF25431"/>
    </source>
</evidence>
<evidence type="ECO:0000313" key="3">
    <source>
        <dbReference type="Proteomes" id="UP001633002"/>
    </source>
</evidence>
<proteinExistence type="predicted"/>
<dbReference type="Pfam" id="PF25431">
    <property type="entry name" value="zf-C17orf113"/>
    <property type="match status" value="1"/>
</dbReference>
<comment type="caution">
    <text evidence="2">The sequence shown here is derived from an EMBL/GenBank/DDBJ whole genome shotgun (WGS) entry which is preliminary data.</text>
</comment>
<protein>
    <recommendedName>
        <fullName evidence="1">C17orf113 probable zinc finger domain-containing protein</fullName>
    </recommendedName>
</protein>
<dbReference type="AlphaFoldDB" id="A0ABD3H7B4"/>
<evidence type="ECO:0000313" key="2">
    <source>
        <dbReference type="EMBL" id="KAL3687392.1"/>
    </source>
</evidence>
<accession>A0ABD3H7B4</accession>
<keyword evidence="3" id="KW-1185">Reference proteome</keyword>
<dbReference type="Proteomes" id="UP001633002">
    <property type="component" value="Unassembled WGS sequence"/>
</dbReference>
<name>A0ABD3H7B4_9MARC</name>
<gene>
    <name evidence="2" type="ORF">R1sor_013701</name>
</gene>
<feature type="domain" description="C17orf113 probable zinc finger" evidence="1">
    <location>
        <begin position="71"/>
        <end position="121"/>
    </location>
</feature>
<organism evidence="2 3">
    <name type="scientific">Riccia sorocarpa</name>
    <dbReference type="NCBI Taxonomy" id="122646"/>
    <lineage>
        <taxon>Eukaryota</taxon>
        <taxon>Viridiplantae</taxon>
        <taxon>Streptophyta</taxon>
        <taxon>Embryophyta</taxon>
        <taxon>Marchantiophyta</taxon>
        <taxon>Marchantiopsida</taxon>
        <taxon>Marchantiidae</taxon>
        <taxon>Marchantiales</taxon>
        <taxon>Ricciaceae</taxon>
        <taxon>Riccia</taxon>
    </lineage>
</organism>
<dbReference type="EMBL" id="JBJQOH010000004">
    <property type="protein sequence ID" value="KAL3687392.1"/>
    <property type="molecule type" value="Genomic_DNA"/>
</dbReference>
<sequence>MSKRPVQNTLERSGFTVIKQARRKLAEGTGETSVIRDDEAHHLDGSPVTSRLIERNRRRWNLNSSKWMIDYSWLGFDYETGKAFCKSCSTGNCKTVWAKDGTYNVKTSAFNEHGGGGDHHSVLVVQTLGDKPMDRILKTAASMCNDAMLTLFRAAYAICERGSSIQNSIKTKYRNTLGTRNLEACMRLALEGPEDASDLLLQFQTNVSNRDALNRTNPITKKGTMTYFDII</sequence>
<dbReference type="InterPro" id="IPR057456">
    <property type="entry name" value="Znf_C17orf113"/>
</dbReference>
<reference evidence="2 3" key="1">
    <citation type="submission" date="2024-09" db="EMBL/GenBank/DDBJ databases">
        <title>Chromosome-scale assembly of Riccia sorocarpa.</title>
        <authorList>
            <person name="Paukszto L."/>
        </authorList>
    </citation>
    <scope>NUCLEOTIDE SEQUENCE [LARGE SCALE GENOMIC DNA]</scope>
    <source>
        <strain evidence="2">LP-2024</strain>
        <tissue evidence="2">Aerial parts of the thallus</tissue>
    </source>
</reference>
<dbReference type="PANTHER" id="PTHR46880:SF5">
    <property type="entry name" value="DUF4371 DOMAIN-CONTAINING PROTEIN"/>
    <property type="match status" value="1"/>
</dbReference>
<dbReference type="PANTHER" id="PTHR46880">
    <property type="entry name" value="RAS-ASSOCIATING DOMAIN-CONTAINING PROTEIN"/>
    <property type="match status" value="1"/>
</dbReference>